<keyword evidence="3" id="KW-0547">Nucleotide-binding</keyword>
<dbReference type="PANTHER" id="PTHR23069:SF7">
    <property type="entry name" value="P-LOOP CONTAINING NUCLEOSIDE TRIPHOSPHATE HYDROLASES SUPERFAMILY PROTEIN"/>
    <property type="match status" value="1"/>
</dbReference>
<dbReference type="KEGG" id="soe:110783883"/>
<dbReference type="RefSeq" id="XP_021843960.2">
    <property type="nucleotide sequence ID" value="XM_021988268.2"/>
</dbReference>
<evidence type="ECO:0000256" key="2">
    <source>
        <dbReference type="ARBA" id="ARBA00022723"/>
    </source>
</evidence>
<reference evidence="11" key="2">
    <citation type="submission" date="2025-08" db="UniProtKB">
        <authorList>
            <consortium name="RefSeq"/>
        </authorList>
    </citation>
    <scope>IDENTIFICATION</scope>
    <source>
        <tissue evidence="11">Leaf</tissue>
    </source>
</reference>
<dbReference type="InterPro" id="IPR003593">
    <property type="entry name" value="AAA+_ATPase"/>
</dbReference>
<dbReference type="GO" id="GO:0008270">
    <property type="term" value="F:zinc ion binding"/>
    <property type="evidence" value="ECO:0007669"/>
    <property type="project" value="UniProtKB-KW"/>
</dbReference>
<evidence type="ECO:0000313" key="10">
    <source>
        <dbReference type="Proteomes" id="UP000813463"/>
    </source>
</evidence>
<keyword evidence="10" id="KW-1185">Reference proteome</keyword>
<evidence type="ECO:0000256" key="5">
    <source>
        <dbReference type="ARBA" id="ARBA00022833"/>
    </source>
</evidence>
<dbReference type="GO" id="GO:0005524">
    <property type="term" value="F:ATP binding"/>
    <property type="evidence" value="ECO:0007669"/>
    <property type="project" value="UniProtKB-KW"/>
</dbReference>
<protein>
    <recommendedName>
        <fullName evidence="9">PHD-type domain-containing protein</fullName>
    </recommendedName>
</protein>
<dbReference type="InterPro" id="IPR041569">
    <property type="entry name" value="AAA_lid_3"/>
</dbReference>
<comment type="similarity">
    <text evidence="1">Belongs to the AAA ATPase family.</text>
</comment>
<keyword evidence="6" id="KW-0067">ATP-binding</keyword>
<dbReference type="Pfam" id="PF13771">
    <property type="entry name" value="zf-HC5HC2H"/>
    <property type="match status" value="1"/>
</dbReference>
<dbReference type="GO" id="GO:0016887">
    <property type="term" value="F:ATP hydrolysis activity"/>
    <property type="evidence" value="ECO:0000318"/>
    <property type="project" value="GO_Central"/>
</dbReference>
<dbReference type="InterPro" id="IPR003959">
    <property type="entry name" value="ATPase_AAA_core"/>
</dbReference>
<dbReference type="GO" id="GO:0006334">
    <property type="term" value="P:nucleosome assembly"/>
    <property type="evidence" value="ECO:0000318"/>
    <property type="project" value="GO_Central"/>
</dbReference>
<dbReference type="GO" id="GO:0042393">
    <property type="term" value="F:histone binding"/>
    <property type="evidence" value="ECO:0000318"/>
    <property type="project" value="GO_Central"/>
</dbReference>
<evidence type="ECO:0000313" key="11">
    <source>
        <dbReference type="RefSeq" id="XP_021843960.2"/>
    </source>
</evidence>
<dbReference type="InterPro" id="IPR013083">
    <property type="entry name" value="Znf_RING/FYVE/PHD"/>
</dbReference>
<dbReference type="PANTHER" id="PTHR23069">
    <property type="entry name" value="AAA DOMAIN-CONTAINING"/>
    <property type="match status" value="1"/>
</dbReference>
<dbReference type="GeneID" id="110783883"/>
<feature type="compositionally biased region" description="Polar residues" evidence="8">
    <location>
        <begin position="1"/>
        <end position="15"/>
    </location>
</feature>
<dbReference type="GO" id="GO:0006337">
    <property type="term" value="P:nucleosome disassembly"/>
    <property type="evidence" value="ECO:0000318"/>
    <property type="project" value="GO_Central"/>
</dbReference>
<evidence type="ECO:0000256" key="8">
    <source>
        <dbReference type="SAM" id="MobiDB-lite"/>
    </source>
</evidence>
<keyword evidence="5" id="KW-0862">Zinc</keyword>
<dbReference type="GO" id="GO:0045815">
    <property type="term" value="P:transcription initiation-coupled chromatin remodeling"/>
    <property type="evidence" value="ECO:0000318"/>
    <property type="project" value="GO_Central"/>
</dbReference>
<feature type="region of interest" description="Disordered" evidence="8">
    <location>
        <begin position="136"/>
        <end position="242"/>
    </location>
</feature>
<dbReference type="PROSITE" id="PS51805">
    <property type="entry name" value="EPHD"/>
    <property type="match status" value="1"/>
</dbReference>
<keyword evidence="2" id="KW-0479">Metal-binding</keyword>
<accession>A0A9R0JRK0</accession>
<feature type="domain" description="PHD-type" evidence="9">
    <location>
        <begin position="419"/>
        <end position="529"/>
    </location>
</feature>
<dbReference type="InterPro" id="IPR034732">
    <property type="entry name" value="EPHD"/>
</dbReference>
<dbReference type="SMART" id="SM00382">
    <property type="entry name" value="AAA"/>
    <property type="match status" value="1"/>
</dbReference>
<evidence type="ECO:0000256" key="6">
    <source>
        <dbReference type="ARBA" id="ARBA00022840"/>
    </source>
</evidence>
<evidence type="ECO:0000256" key="4">
    <source>
        <dbReference type="ARBA" id="ARBA00022771"/>
    </source>
</evidence>
<gene>
    <name evidence="11" type="primary">LOC110783883</name>
</gene>
<name>A0A9R0JRK0_SPIOL</name>
<evidence type="ECO:0000256" key="7">
    <source>
        <dbReference type="ARBA" id="ARBA00023117"/>
    </source>
</evidence>
<dbReference type="GO" id="GO:0005634">
    <property type="term" value="C:nucleus"/>
    <property type="evidence" value="ECO:0000318"/>
    <property type="project" value="GO_Central"/>
</dbReference>
<dbReference type="Gene3D" id="3.40.50.300">
    <property type="entry name" value="P-loop containing nucleotide triphosphate hydrolases"/>
    <property type="match status" value="1"/>
</dbReference>
<dbReference type="GO" id="GO:0003682">
    <property type="term" value="F:chromatin binding"/>
    <property type="evidence" value="ECO:0000318"/>
    <property type="project" value="GO_Central"/>
</dbReference>
<keyword evidence="4" id="KW-0863">Zinc-finger</keyword>
<dbReference type="Gene3D" id="3.30.40.10">
    <property type="entry name" value="Zinc/RING finger domain, C3HC4 (zinc finger)"/>
    <property type="match status" value="1"/>
</dbReference>
<keyword evidence="7" id="KW-0103">Bromodomain</keyword>
<evidence type="ECO:0000256" key="1">
    <source>
        <dbReference type="ARBA" id="ARBA00006914"/>
    </source>
</evidence>
<feature type="compositionally biased region" description="Acidic residues" evidence="8">
    <location>
        <begin position="231"/>
        <end position="241"/>
    </location>
</feature>
<feature type="region of interest" description="Disordered" evidence="8">
    <location>
        <begin position="1"/>
        <end position="99"/>
    </location>
</feature>
<proteinExistence type="inferred from homology"/>
<dbReference type="Gene3D" id="1.10.8.60">
    <property type="match status" value="1"/>
</dbReference>
<evidence type="ECO:0000259" key="9">
    <source>
        <dbReference type="PROSITE" id="PS51805"/>
    </source>
</evidence>
<dbReference type="Pfam" id="PF00004">
    <property type="entry name" value="AAA"/>
    <property type="match status" value="1"/>
</dbReference>
<dbReference type="InterPro" id="IPR045199">
    <property type="entry name" value="ATAD2-like"/>
</dbReference>
<dbReference type="Proteomes" id="UP000813463">
    <property type="component" value="Chromosome 4"/>
</dbReference>
<organism evidence="10 11">
    <name type="scientific">Spinacia oleracea</name>
    <name type="common">Spinach</name>
    <dbReference type="NCBI Taxonomy" id="3562"/>
    <lineage>
        <taxon>Eukaryota</taxon>
        <taxon>Viridiplantae</taxon>
        <taxon>Streptophyta</taxon>
        <taxon>Embryophyta</taxon>
        <taxon>Tracheophyta</taxon>
        <taxon>Spermatophyta</taxon>
        <taxon>Magnoliopsida</taxon>
        <taxon>eudicotyledons</taxon>
        <taxon>Gunneridae</taxon>
        <taxon>Pentapetalae</taxon>
        <taxon>Caryophyllales</taxon>
        <taxon>Chenopodiaceae</taxon>
        <taxon>Chenopodioideae</taxon>
        <taxon>Anserineae</taxon>
        <taxon>Spinacia</taxon>
    </lineage>
</organism>
<dbReference type="PROSITE" id="PS00674">
    <property type="entry name" value="AAA"/>
    <property type="match status" value="1"/>
</dbReference>
<dbReference type="InterPro" id="IPR027417">
    <property type="entry name" value="P-loop_NTPase"/>
</dbReference>
<sequence>MPKSQSASISPSTGESGYRLGSRTRKRHKRLDLISEDVYNRNRQAKSEPNEGSQGAASRGVSVGNETELRRSSRAVKAPVILDSSPPPPRKRRKVEKLGEKVCGGSEKKLKVKGKVKSEGLKSDEELGALRLRLRSKGKTEVPSMIGSRSRAHGKRKLLWDEDDEEMNFGEDVPEEETVKDDTEEVTVKDDSEEEMTSVKDDTEEEELFLDSGKSAVLKPAESDSGRVSVDGEDELPDDPLVDGGLHIAVSASGVEGDGDCMPSMSGRIVGNEEIVDGTLDDLVVIESESPTENQPEETVNRIDNVEDYEKNYDALNSPKLDEDAENQTQVEDVGLAVLNEVVAEAKEKHAEVEGGVNLAKCNATVAGIPRSRVKKGRRCGLCGGGTDGKPPKVMANDSAGSDYEAYSGSSASEECNYDPWDGFGDEPGWLGKLLGPINDRYGIAGIWVHQHCAVWSPEVYFAGLGCLRNIRAALCRGKALKCTRCGRPGATLGCRVDRCPRTYHLPCARASGCVFDHRKFLIACTDHRFHFQPHGFQYARHIKKLKAKKVKLEMRKVSNDASRKDLEAEEKWLEKCGEDEEFLRRETKRLQRDLLRIAPVYIGGPHSGVENPFEGWESVAGLQDVIQCMKEVVILPLLYPEFFKNMGITPPRGVLLHGYPGTGKTLVVRSLIGSCARGDKRIAYFARKGADCLGKYVGDAERQLRLLFQVAEKSQPSIIFFDEIDGLAPVRTRQQDQTHSSVVSTLLALMDGLKSRGSVVVIGATNRPDAVDPALRRPGRFDREVYFPLPSMKDRADILALHTRKWPKPVSGTLLEWLAARTVGFAGADLQALCAQSAVMALKRNCSWHQIISHAGDRPDQGRRPELPSFLVEERDWLEALSLAPPPCSRREAGMAANEVVGSPLHIHLIPILLQPLLCLMMSLYLDDRLWLPDRLLNAGAAIKKAMISLLEKKGLQSDKWWFHTQDMVQDPDTTKEIVRYLLIAGILDGDASSTGSYPSNDTFGDSGFHSCDLHFNPSGSHRNISYAPLKKTGYRILISGDPRSGQKHLASCLLHCFMGSIEIQKIDLATISQAGHGDMDQGISHILTKCASLKICALFMPRIDLWAVQSCLSVQEDVEVSTYHESPKESSLTSCPIGQEKCSPMPSKSELIEVTEYQDEIRSASHIWRSFVEQLECICVPSSLIILATSELPSSALPRELCKFFGSRLLTSEDSVISEYGAPRFSVEVEREFDLDNLIHLAALDLSRDLIQQFVQLVHIGYHCYTDSRIAYKAHDGGKSYVSSHRSELKSVEEPRVIQEPAESYVADLPVPACSRNDKGKSSLLLAITAFGYQMLKYPHFAELCWVTSKLNEGPSTDISGPWKGWPFNTCIVRPFKPLAKEIVVGNTNNSKGKDQFTLVRGLVAVGLFAYRGIYTSAVEVSVEVRKVLELLTEQIAARIQAGKDKYQYFRILSQVAYLEDMVNNWAYSLRSLEPDAQESTINSKLNDVQCPETLQPSAAKPMQIGNGPTEGLEKGGLQGSIAGNLFNTPGANPMQVENEPSIQGSGFEQQLEREEVLPGTIAENAEPADSNMKPIDAGNYKPVAANHILQSIHSAGEVVNQEREVFLGSSNAVSSNDFVDTVDDRSFIGISKEKFTGCEVSKWKHFLDTAVTGGHMKSTQESSEFSCAEFVGQPTAGTCNSGKLGNTRLSRSSEFCSESIPEPLVENEISAEAVKCTSDFQLQDSRTSEISDVSSESEIICSYSCCTGCIYTLHQSVKKIVTQEQALSSSCCTMEDVNDLVSTLSSSLCSTIRNWYATEGCSSSENGGLRLRKLESQEINGCPCESSVNKPVLLQECVCHSGKDFSKEVDVSLYNQPELNMTYIFRDGVLVSANSGEESSFHCEFECLCLSSLIELILGTKQPLD</sequence>
<evidence type="ECO:0000256" key="3">
    <source>
        <dbReference type="ARBA" id="ARBA00022741"/>
    </source>
</evidence>
<reference evidence="10" key="1">
    <citation type="journal article" date="2021" name="Nat. Commun.">
        <title>Genomic analyses provide insights into spinach domestication and the genetic basis of agronomic traits.</title>
        <authorList>
            <person name="Cai X."/>
            <person name="Sun X."/>
            <person name="Xu C."/>
            <person name="Sun H."/>
            <person name="Wang X."/>
            <person name="Ge C."/>
            <person name="Zhang Z."/>
            <person name="Wang Q."/>
            <person name="Fei Z."/>
            <person name="Jiao C."/>
            <person name="Wang Q."/>
        </authorList>
    </citation>
    <scope>NUCLEOTIDE SEQUENCE [LARGE SCALE GENOMIC DNA]</scope>
    <source>
        <strain evidence="10">cv. Varoflay</strain>
    </source>
</reference>
<dbReference type="InterPro" id="IPR003960">
    <property type="entry name" value="ATPase_AAA_CS"/>
</dbReference>
<dbReference type="SUPFAM" id="SSF52540">
    <property type="entry name" value="P-loop containing nucleoside triphosphate hydrolases"/>
    <property type="match status" value="1"/>
</dbReference>
<feature type="compositionally biased region" description="Acidic residues" evidence="8">
    <location>
        <begin position="161"/>
        <end position="209"/>
    </location>
</feature>
<dbReference type="Pfam" id="PF17862">
    <property type="entry name" value="AAA_lid_3"/>
    <property type="match status" value="1"/>
</dbReference>